<reference evidence="2" key="1">
    <citation type="submission" date="2017-02" db="EMBL/GenBank/DDBJ databases">
        <title>zhang.</title>
        <authorList>
            <person name="Zhang H."/>
        </authorList>
    </citation>
    <scope>NUCLEOTIDE SEQUENCE [LARGE SCALE GENOMIC DNA]</scope>
    <source>
        <strain evidence="2">RZS01</strain>
    </source>
</reference>
<dbReference type="KEGG" id="kna:B0W47_07730"/>
<organism evidence="1 2">
    <name type="scientific">Komagataeibacter nataicola</name>
    <dbReference type="NCBI Taxonomy" id="265960"/>
    <lineage>
        <taxon>Bacteria</taxon>
        <taxon>Pseudomonadati</taxon>
        <taxon>Pseudomonadota</taxon>
        <taxon>Alphaproteobacteria</taxon>
        <taxon>Acetobacterales</taxon>
        <taxon>Acetobacteraceae</taxon>
        <taxon>Komagataeibacter</taxon>
    </lineage>
</organism>
<proteinExistence type="predicted"/>
<evidence type="ECO:0000313" key="2">
    <source>
        <dbReference type="Proteomes" id="UP000189683"/>
    </source>
</evidence>
<evidence type="ECO:0000313" key="1">
    <source>
        <dbReference type="EMBL" id="AQU87379.1"/>
    </source>
</evidence>
<sequence>MAFVCIATADLRCEISGFQEAQMLAQGCCRVRKGLKAGDPLPAIIQVTLQDHIHRGFRWRCRGCYPCHEPP</sequence>
<dbReference type="AlphaFoldDB" id="A0A9N7CMS5"/>
<dbReference type="Proteomes" id="UP000189683">
    <property type="component" value="Chromosome"/>
</dbReference>
<accession>A0A9N7CMS5</accession>
<name>A0A9N7CMS5_9PROT</name>
<protein>
    <submittedName>
        <fullName evidence="1">Uncharacterized protein</fullName>
    </submittedName>
</protein>
<dbReference type="EMBL" id="CP019875">
    <property type="protein sequence ID" value="AQU87379.1"/>
    <property type="molecule type" value="Genomic_DNA"/>
</dbReference>
<gene>
    <name evidence="1" type="ORF">B0W47_07730</name>
</gene>